<dbReference type="Proteomes" id="UP000185499">
    <property type="component" value="Chromosome"/>
</dbReference>
<reference evidence="1 2" key="1">
    <citation type="submission" date="2016-12" db="EMBL/GenBank/DDBJ databases">
        <title>The whole genome sequencing and assembly of Lactobacillus amylophilus DSM 20533T strain.</title>
        <authorList>
            <person name="Lee Y.-J."/>
            <person name="Yi H."/>
            <person name="Bahn Y.-S."/>
            <person name="Kim J.F."/>
            <person name="Lee D.-W."/>
        </authorList>
    </citation>
    <scope>NUCLEOTIDE SEQUENCE [LARGE SCALE GENOMIC DNA]</scope>
    <source>
        <strain evidence="1 2">DSM 20533</strain>
    </source>
</reference>
<evidence type="ECO:0008006" key="3">
    <source>
        <dbReference type="Google" id="ProtNLM"/>
    </source>
</evidence>
<gene>
    <name evidence="1" type="ORF">LA20533_02870</name>
</gene>
<accession>A0A1L6XBE1</accession>
<protein>
    <recommendedName>
        <fullName evidence="3">DNA-directed RNA polymerase beta subunit</fullName>
    </recommendedName>
</protein>
<keyword evidence="2" id="KW-1185">Reference proteome</keyword>
<evidence type="ECO:0000313" key="1">
    <source>
        <dbReference type="EMBL" id="APT18281.1"/>
    </source>
</evidence>
<dbReference type="AlphaFoldDB" id="A0A1L6XBE1"/>
<dbReference type="KEGG" id="lah:LA20533_02870"/>
<name>A0A1L6XBE1_9LACO</name>
<organism evidence="1 2">
    <name type="scientific">Amylolactobacillus amylophilus DSM 20533 = JCM 1125</name>
    <dbReference type="NCBI Taxonomy" id="1423721"/>
    <lineage>
        <taxon>Bacteria</taxon>
        <taxon>Bacillati</taxon>
        <taxon>Bacillota</taxon>
        <taxon>Bacilli</taxon>
        <taxon>Lactobacillales</taxon>
        <taxon>Lactobacillaceae</taxon>
        <taxon>Amylolactobacillus</taxon>
    </lineage>
</organism>
<sequence>MVVIVMSDFDRMLDDFFKNYQDRGMKKWAGFYLSDHTQKIEQEEQQNNKVIKSRPIQTAEEVGMLLFQAFENHLEVDIQLKQVDVNGVIPASIVGFVGGYQQDNVVINDQQIKFEDIKNIQIRTE</sequence>
<proteinExistence type="predicted"/>
<evidence type="ECO:0000313" key="2">
    <source>
        <dbReference type="Proteomes" id="UP000185499"/>
    </source>
</evidence>
<dbReference type="EMBL" id="CP018888">
    <property type="protein sequence ID" value="APT18281.1"/>
    <property type="molecule type" value="Genomic_DNA"/>
</dbReference>